<dbReference type="InterPro" id="IPR017475">
    <property type="entry name" value="EPS_sugar_tfrase"/>
</dbReference>
<evidence type="ECO:0000256" key="7">
    <source>
        <dbReference type="SAM" id="Phobius"/>
    </source>
</evidence>
<feature type="transmembrane region" description="Helical" evidence="7">
    <location>
        <begin position="297"/>
        <end position="323"/>
    </location>
</feature>
<comment type="subcellular location">
    <subcellularLocation>
        <location evidence="1">Membrane</location>
        <topology evidence="1">Multi-pass membrane protein</topology>
    </subcellularLocation>
</comment>
<comment type="similarity">
    <text evidence="2">Belongs to the bacterial sugar transferase family.</text>
</comment>
<evidence type="ECO:0000256" key="5">
    <source>
        <dbReference type="ARBA" id="ARBA00022989"/>
    </source>
</evidence>
<name>G4WVI8_9BACT</name>
<dbReference type="EMBL" id="JF429410">
    <property type="protein sequence ID" value="AEQ20440.1"/>
    <property type="molecule type" value="Genomic_DNA"/>
</dbReference>
<dbReference type="Gene3D" id="3.40.50.720">
    <property type="entry name" value="NAD(P)-binding Rossmann-like Domain"/>
    <property type="match status" value="1"/>
</dbReference>
<keyword evidence="3 9" id="KW-0808">Transferase</keyword>
<dbReference type="GO" id="GO:0016020">
    <property type="term" value="C:membrane"/>
    <property type="evidence" value="ECO:0007669"/>
    <property type="project" value="UniProtKB-SubCell"/>
</dbReference>
<dbReference type="InterPro" id="IPR017464">
    <property type="entry name" value="Sugar_tfrase_EpsB_2"/>
</dbReference>
<evidence type="ECO:0000256" key="6">
    <source>
        <dbReference type="ARBA" id="ARBA00023136"/>
    </source>
</evidence>
<accession>G4WVI8</accession>
<dbReference type="PANTHER" id="PTHR30576">
    <property type="entry name" value="COLANIC BIOSYNTHESIS UDP-GLUCOSE LIPID CARRIER TRANSFERASE"/>
    <property type="match status" value="1"/>
</dbReference>
<feature type="transmembrane region" description="Helical" evidence="7">
    <location>
        <begin position="103"/>
        <end position="123"/>
    </location>
</feature>
<proteinExistence type="inferred from homology"/>
<dbReference type="AlphaFoldDB" id="G4WVI8"/>
<protein>
    <submittedName>
        <fullName evidence="9">PEP-CTERM system-associated sugar transferase</fullName>
    </submittedName>
</protein>
<feature type="transmembrane region" description="Helical" evidence="7">
    <location>
        <begin position="129"/>
        <end position="152"/>
    </location>
</feature>
<evidence type="ECO:0000256" key="1">
    <source>
        <dbReference type="ARBA" id="ARBA00004141"/>
    </source>
</evidence>
<dbReference type="NCBIfam" id="TIGR03025">
    <property type="entry name" value="EPS_sugtrans"/>
    <property type="match status" value="1"/>
</dbReference>
<dbReference type="InterPro" id="IPR003362">
    <property type="entry name" value="Bact_transf"/>
</dbReference>
<feature type="transmembrane region" description="Helical" evidence="7">
    <location>
        <begin position="35"/>
        <end position="58"/>
    </location>
</feature>
<evidence type="ECO:0000313" key="9">
    <source>
        <dbReference type="EMBL" id="AEQ20440.1"/>
    </source>
</evidence>
<keyword evidence="5 7" id="KW-1133">Transmembrane helix</keyword>
<keyword evidence="6 7" id="KW-0472">Membrane</keyword>
<keyword evidence="4 7" id="KW-0812">Transmembrane</keyword>
<evidence type="ECO:0000256" key="2">
    <source>
        <dbReference type="ARBA" id="ARBA00006464"/>
    </source>
</evidence>
<reference evidence="9" key="1">
    <citation type="journal article" date="2004" name="Appl. Environ. Microbiol.">
        <title>Long-chain N-acyltyrosine synthases from environmental DNA.</title>
        <authorList>
            <person name="Brady S.F."/>
            <person name="Chao C.J."/>
            <person name="Clardy J."/>
        </authorList>
    </citation>
    <scope>NUCLEOTIDE SEQUENCE</scope>
</reference>
<organism evidence="9">
    <name type="scientific">uncultured bacterium CSL132</name>
    <dbReference type="NCBI Taxonomy" id="1091568"/>
    <lineage>
        <taxon>Bacteria</taxon>
        <taxon>environmental samples</taxon>
    </lineage>
</organism>
<evidence type="ECO:0000256" key="3">
    <source>
        <dbReference type="ARBA" id="ARBA00022679"/>
    </source>
</evidence>
<dbReference type="Pfam" id="PF02397">
    <property type="entry name" value="Bac_transf"/>
    <property type="match status" value="1"/>
</dbReference>
<evidence type="ECO:0000259" key="8">
    <source>
        <dbReference type="Pfam" id="PF02397"/>
    </source>
</evidence>
<dbReference type="GO" id="GO:0016780">
    <property type="term" value="F:phosphotransferase activity, for other substituted phosphate groups"/>
    <property type="evidence" value="ECO:0007669"/>
    <property type="project" value="TreeGrafter"/>
</dbReference>
<dbReference type="NCBIfam" id="TIGR03013">
    <property type="entry name" value="EpsB_2"/>
    <property type="match status" value="1"/>
</dbReference>
<reference evidence="9" key="2">
    <citation type="journal article" date="2011" name="J. Bacteriol.">
        <title>Long-chain N-acyl amino acid synthases are linked to the putative PEP-CTERM/exosortase protein-sorting system in Gram-negative bacteria.</title>
        <authorList>
            <person name="Craig J.W."/>
            <person name="Cherry M.A."/>
            <person name="Brady S.F."/>
        </authorList>
    </citation>
    <scope>NUCLEOTIDE SEQUENCE</scope>
</reference>
<sequence>MARCALGEAAFAWHAHCERLRIMIRIFSHYVSRNLVFLVALDSLVLMLSACVGTSFQLSATGNGSAFGDLVPQAGIFALAVLVVMTSTGVYQLDYWQDVQARLGRLVAAALLGVVVASLIWYLTLSTYWGPKAIIITVTLALAGSVFARFACSKWGNAGALRRRVLVLGTGSRVMKLAEFAQRNRNHEVVGYLAVQSSQHYVPLSRVLAMTPGESLLSFVKRYGVDQIVLAVRDRRDGGLPLQELLECRLNGVKITELTTFFESEYRQLMLESLNPSWMVLGDGFRQGFLRATVKRLFDLTVSAVLLVLTLPIMLIAALCILIESGLPVLYRQERCGEGGRVFTLYKLRSMRNNAESGGTPRWAAASDDRTTRVGQIIRKLRIDELPQIINVFKGEMSFVGPRPERQFFVDQLVKQIPYYSLRHCIKPGITGWAQVSYPYGSSVDDAIEKLQYDLYHVKNHSLFLDIMILIATVEVVLWGRGAR</sequence>
<feature type="domain" description="Bacterial sugar transferase" evidence="8">
    <location>
        <begin position="295"/>
        <end position="478"/>
    </location>
</feature>
<evidence type="ECO:0000256" key="4">
    <source>
        <dbReference type="ARBA" id="ARBA00022692"/>
    </source>
</evidence>
<feature type="transmembrane region" description="Helical" evidence="7">
    <location>
        <begin position="70"/>
        <end position="91"/>
    </location>
</feature>
<dbReference type="PANTHER" id="PTHR30576:SF0">
    <property type="entry name" value="UNDECAPRENYL-PHOSPHATE N-ACETYLGALACTOSAMINYL 1-PHOSPHATE TRANSFERASE-RELATED"/>
    <property type="match status" value="1"/>
</dbReference>